<evidence type="ECO:0000313" key="3">
    <source>
        <dbReference type="Proteomes" id="UP000236161"/>
    </source>
</evidence>
<protein>
    <submittedName>
        <fullName evidence="2">Uncharacterized protein</fullName>
    </submittedName>
</protein>
<dbReference type="InterPro" id="IPR003832">
    <property type="entry name" value="DUF212"/>
</dbReference>
<dbReference type="Proteomes" id="UP000236161">
    <property type="component" value="Unassembled WGS sequence"/>
</dbReference>
<proteinExistence type="predicted"/>
<organism evidence="2 3">
    <name type="scientific">Apostasia shenzhenica</name>
    <dbReference type="NCBI Taxonomy" id="1088818"/>
    <lineage>
        <taxon>Eukaryota</taxon>
        <taxon>Viridiplantae</taxon>
        <taxon>Streptophyta</taxon>
        <taxon>Embryophyta</taxon>
        <taxon>Tracheophyta</taxon>
        <taxon>Spermatophyta</taxon>
        <taxon>Magnoliopsida</taxon>
        <taxon>Liliopsida</taxon>
        <taxon>Asparagales</taxon>
        <taxon>Orchidaceae</taxon>
        <taxon>Apostasioideae</taxon>
        <taxon>Apostasia</taxon>
    </lineage>
</organism>
<dbReference type="STRING" id="1088818.A0A2H9ZRW4"/>
<evidence type="ECO:0000313" key="2">
    <source>
        <dbReference type="EMBL" id="PKA46035.1"/>
    </source>
</evidence>
<accession>A0A2H9ZRW4</accession>
<name>A0A2H9ZRW4_9ASPA</name>
<dbReference type="Pfam" id="PF02681">
    <property type="entry name" value="DUF212"/>
    <property type="match status" value="1"/>
</dbReference>
<gene>
    <name evidence="2" type="ORF">AXF42_Ash021241</name>
</gene>
<evidence type="ECO:0000256" key="1">
    <source>
        <dbReference type="SAM" id="MobiDB-lite"/>
    </source>
</evidence>
<feature type="compositionally biased region" description="Basic residues" evidence="1">
    <location>
        <begin position="1"/>
        <end position="10"/>
    </location>
</feature>
<reference evidence="2 3" key="1">
    <citation type="journal article" date="2017" name="Nature">
        <title>The Apostasia genome and the evolution of orchids.</title>
        <authorList>
            <person name="Zhang G.Q."/>
            <person name="Liu K.W."/>
            <person name="Li Z."/>
            <person name="Lohaus R."/>
            <person name="Hsiao Y.Y."/>
            <person name="Niu S.C."/>
            <person name="Wang J.Y."/>
            <person name="Lin Y.C."/>
            <person name="Xu Q."/>
            <person name="Chen L.J."/>
            <person name="Yoshida K."/>
            <person name="Fujiwara S."/>
            <person name="Wang Z.W."/>
            <person name="Zhang Y.Q."/>
            <person name="Mitsuda N."/>
            <person name="Wang M."/>
            <person name="Liu G.H."/>
            <person name="Pecoraro L."/>
            <person name="Huang H.X."/>
            <person name="Xiao X.J."/>
            <person name="Lin M."/>
            <person name="Wu X.Y."/>
            <person name="Wu W.L."/>
            <person name="Chen Y.Y."/>
            <person name="Chang S.B."/>
            <person name="Sakamoto S."/>
            <person name="Ohme-Takagi M."/>
            <person name="Yagi M."/>
            <person name="Zeng S.J."/>
            <person name="Shen C.Y."/>
            <person name="Yeh C.M."/>
            <person name="Luo Y.B."/>
            <person name="Tsai W.C."/>
            <person name="Van de Peer Y."/>
            <person name="Liu Z.J."/>
        </authorList>
    </citation>
    <scope>NUCLEOTIDE SEQUENCE [LARGE SCALE GENOMIC DNA]</scope>
    <source>
        <strain evidence="3">cv. Shenzhen</strain>
        <tissue evidence="2">Stem</tissue>
    </source>
</reference>
<dbReference type="PANTHER" id="PTHR31446:SF2">
    <property type="entry name" value="ACID PHOSPHATASE_VANADIUM-DEPENDENT HALOPEROXIDASE-RELATED PROTEIN"/>
    <property type="match status" value="1"/>
</dbReference>
<dbReference type="PANTHER" id="PTHR31446">
    <property type="entry name" value="ACID PHOSPHATASE/VANADIUM-DEPENDENT HALOPEROXIDASE-RELATED PROTEIN"/>
    <property type="match status" value="1"/>
</dbReference>
<feature type="region of interest" description="Disordered" evidence="1">
    <location>
        <begin position="1"/>
        <end position="32"/>
    </location>
</feature>
<dbReference type="EMBL" id="KZ454479">
    <property type="protein sequence ID" value="PKA46035.1"/>
    <property type="molecule type" value="Genomic_DNA"/>
</dbReference>
<sequence>MHGRSNRGQRAKTGSARGAAGGGVGRLEKRRRRRRLPMLDGLAGGRRGFSDPVFGMSVVFAALVMYDAQGVRREAGNHAKILNKLTEAGGSESKSITATSNSEEVASVLSASEKANSYMGLLETYSLRKPGTSSSKLNENPCLKAEAKKPLEELSRSCRPLNESVGHTEIQVLVGALLGFIISLAVDTMM</sequence>
<keyword evidence="3" id="KW-1185">Reference proteome</keyword>
<dbReference type="OrthoDB" id="1909848at2759"/>
<dbReference type="AlphaFoldDB" id="A0A2H9ZRW4"/>